<dbReference type="AlphaFoldDB" id="A0A9D1MSN5"/>
<dbReference type="InterPro" id="IPR051406">
    <property type="entry name" value="PLD_domain"/>
</dbReference>
<keyword evidence="7" id="KW-0964">Secreted</keyword>
<dbReference type="Pfam" id="PF13091">
    <property type="entry name" value="PLDc_2"/>
    <property type="match status" value="1"/>
</dbReference>
<evidence type="ECO:0000256" key="4">
    <source>
        <dbReference type="ARBA" id="ARBA00008664"/>
    </source>
</evidence>
<gene>
    <name evidence="13" type="ORF">IAC63_03805</name>
</gene>
<accession>A0A9D1MSN5</accession>
<evidence type="ECO:0000256" key="5">
    <source>
        <dbReference type="ARBA" id="ARBA00012027"/>
    </source>
</evidence>
<evidence type="ECO:0000256" key="10">
    <source>
        <dbReference type="ARBA" id="ARBA00023098"/>
    </source>
</evidence>
<dbReference type="PANTHER" id="PTHR43856">
    <property type="entry name" value="CARDIOLIPIN HYDROLASE"/>
    <property type="match status" value="1"/>
</dbReference>
<organism evidence="13 14">
    <name type="scientific">Candidatus Enterousia avicola</name>
    <dbReference type="NCBI Taxonomy" id="2840787"/>
    <lineage>
        <taxon>Bacteria</taxon>
        <taxon>Pseudomonadati</taxon>
        <taxon>Pseudomonadota</taxon>
        <taxon>Alphaproteobacteria</taxon>
        <taxon>Candidatus Enterousia</taxon>
    </lineage>
</organism>
<dbReference type="EC" id="3.1.4.4" evidence="5"/>
<evidence type="ECO:0000313" key="14">
    <source>
        <dbReference type="Proteomes" id="UP000824142"/>
    </source>
</evidence>
<name>A0A9D1MSN5_9PROT</name>
<dbReference type="Proteomes" id="UP000824142">
    <property type="component" value="Unassembled WGS sequence"/>
</dbReference>
<evidence type="ECO:0000256" key="2">
    <source>
        <dbReference type="ARBA" id="ARBA00003145"/>
    </source>
</evidence>
<comment type="catalytic activity">
    <reaction evidence="1">
        <text>a 1,2-diacyl-sn-glycero-3-phosphocholine + H2O = a 1,2-diacyl-sn-glycero-3-phosphate + choline + H(+)</text>
        <dbReference type="Rhea" id="RHEA:14445"/>
        <dbReference type="ChEBI" id="CHEBI:15354"/>
        <dbReference type="ChEBI" id="CHEBI:15377"/>
        <dbReference type="ChEBI" id="CHEBI:15378"/>
        <dbReference type="ChEBI" id="CHEBI:57643"/>
        <dbReference type="ChEBI" id="CHEBI:58608"/>
        <dbReference type="EC" id="3.1.4.4"/>
    </reaction>
</comment>
<dbReference type="EMBL" id="DVNO01000033">
    <property type="protein sequence ID" value="HIU65732.1"/>
    <property type="molecule type" value="Genomic_DNA"/>
</dbReference>
<protein>
    <recommendedName>
        <fullName evidence="6">Phospholipase D</fullName>
        <ecNumber evidence="5">3.1.4.4</ecNumber>
    </recommendedName>
    <alternativeName>
        <fullName evidence="11">Choline phosphatase</fullName>
    </alternativeName>
</protein>
<proteinExistence type="inferred from homology"/>
<dbReference type="GO" id="GO:0004630">
    <property type="term" value="F:phospholipase D activity"/>
    <property type="evidence" value="ECO:0007669"/>
    <property type="project" value="UniProtKB-EC"/>
</dbReference>
<keyword evidence="8" id="KW-0378">Hydrolase</keyword>
<evidence type="ECO:0000256" key="11">
    <source>
        <dbReference type="ARBA" id="ARBA00029594"/>
    </source>
</evidence>
<dbReference type="GO" id="GO:0006793">
    <property type="term" value="P:phosphorus metabolic process"/>
    <property type="evidence" value="ECO:0007669"/>
    <property type="project" value="UniProtKB-ARBA"/>
</dbReference>
<comment type="subcellular location">
    <subcellularLocation>
        <location evidence="3">Secreted</location>
    </subcellularLocation>
</comment>
<comment type="function">
    <text evidence="2">Could be a virulence factor.</text>
</comment>
<reference evidence="13" key="1">
    <citation type="submission" date="2020-10" db="EMBL/GenBank/DDBJ databases">
        <authorList>
            <person name="Gilroy R."/>
        </authorList>
    </citation>
    <scope>NUCLEOTIDE SEQUENCE</scope>
    <source>
        <strain evidence="13">CHK136-897</strain>
    </source>
</reference>
<evidence type="ECO:0000256" key="8">
    <source>
        <dbReference type="ARBA" id="ARBA00022801"/>
    </source>
</evidence>
<keyword evidence="10" id="KW-0443">Lipid metabolism</keyword>
<sequence length="302" mass="35152">MSLSDTPHRKNSTATEFYGNKSLQDFFGEDKVYFETEYIYKNDDSEIILSGDATWYHIPQPYNKNKKRYRLRYQKNDVMLASAPKDILTICRKENQQIIMVITKSGSEVEAELFKLLEINNFDVEEPSFWQLLWGTKSEETSEYEIEEEKLSIPKIPEKSWVRVYFTPGPDCENNIIAEINQAKKIDIAVYSITNQNIVDALVAAKDRGAKIRIITDRLQSAGKYSLVEELEESGIPVVTNIKHKIMHNKFAVFDGKRIESGSYNWTKSASESNAENCMFFDQEDKSFTKQFNYLWKLYNKE</sequence>
<dbReference type="PROSITE" id="PS50035">
    <property type="entry name" value="PLD"/>
    <property type="match status" value="1"/>
</dbReference>
<evidence type="ECO:0000256" key="6">
    <source>
        <dbReference type="ARBA" id="ARBA00018392"/>
    </source>
</evidence>
<evidence type="ECO:0000256" key="1">
    <source>
        <dbReference type="ARBA" id="ARBA00000798"/>
    </source>
</evidence>
<evidence type="ECO:0000256" key="7">
    <source>
        <dbReference type="ARBA" id="ARBA00022525"/>
    </source>
</evidence>
<comment type="caution">
    <text evidence="13">The sequence shown here is derived from an EMBL/GenBank/DDBJ whole genome shotgun (WGS) entry which is preliminary data.</text>
</comment>
<comment type="similarity">
    <text evidence="4">Belongs to the phospholipase D family.</text>
</comment>
<keyword evidence="9" id="KW-0442">Lipid degradation</keyword>
<dbReference type="Gene3D" id="3.30.870.10">
    <property type="entry name" value="Endonuclease Chain A"/>
    <property type="match status" value="1"/>
</dbReference>
<dbReference type="InterPro" id="IPR025202">
    <property type="entry name" value="PLD-like_dom"/>
</dbReference>
<evidence type="ECO:0000256" key="9">
    <source>
        <dbReference type="ARBA" id="ARBA00022963"/>
    </source>
</evidence>
<dbReference type="GO" id="GO:0005576">
    <property type="term" value="C:extracellular region"/>
    <property type="evidence" value="ECO:0007669"/>
    <property type="project" value="UniProtKB-SubCell"/>
</dbReference>
<evidence type="ECO:0000313" key="13">
    <source>
        <dbReference type="EMBL" id="HIU65732.1"/>
    </source>
</evidence>
<evidence type="ECO:0000256" key="3">
    <source>
        <dbReference type="ARBA" id="ARBA00004613"/>
    </source>
</evidence>
<dbReference type="SUPFAM" id="SSF56024">
    <property type="entry name" value="Phospholipase D/nuclease"/>
    <property type="match status" value="1"/>
</dbReference>
<dbReference type="PANTHER" id="PTHR43856:SF1">
    <property type="entry name" value="MITOCHONDRIAL CARDIOLIPIN HYDROLASE"/>
    <property type="match status" value="1"/>
</dbReference>
<evidence type="ECO:0000259" key="12">
    <source>
        <dbReference type="PROSITE" id="PS50035"/>
    </source>
</evidence>
<reference evidence="13" key="2">
    <citation type="journal article" date="2021" name="PeerJ">
        <title>Extensive microbial diversity within the chicken gut microbiome revealed by metagenomics and culture.</title>
        <authorList>
            <person name="Gilroy R."/>
            <person name="Ravi A."/>
            <person name="Getino M."/>
            <person name="Pursley I."/>
            <person name="Horton D.L."/>
            <person name="Alikhan N.F."/>
            <person name="Baker D."/>
            <person name="Gharbi K."/>
            <person name="Hall N."/>
            <person name="Watson M."/>
            <person name="Adriaenssens E.M."/>
            <person name="Foster-Nyarko E."/>
            <person name="Jarju S."/>
            <person name="Secka A."/>
            <person name="Antonio M."/>
            <person name="Oren A."/>
            <person name="Chaudhuri R.R."/>
            <person name="La Ragione R."/>
            <person name="Hildebrand F."/>
            <person name="Pallen M.J."/>
        </authorList>
    </citation>
    <scope>NUCLEOTIDE SEQUENCE</scope>
    <source>
        <strain evidence="13">CHK136-897</strain>
    </source>
</reference>
<feature type="domain" description="PLD phosphodiesterase" evidence="12">
    <location>
        <begin position="243"/>
        <end position="270"/>
    </location>
</feature>
<dbReference type="InterPro" id="IPR001736">
    <property type="entry name" value="PLipase_D/transphosphatidylase"/>
</dbReference>
<dbReference type="GO" id="GO:0016891">
    <property type="term" value="F:RNA endonuclease activity producing 5'-phosphomonoesters, hydrolytic mechanism"/>
    <property type="evidence" value="ECO:0007669"/>
    <property type="project" value="TreeGrafter"/>
</dbReference>
<dbReference type="GO" id="GO:0016042">
    <property type="term" value="P:lipid catabolic process"/>
    <property type="evidence" value="ECO:0007669"/>
    <property type="project" value="UniProtKB-KW"/>
</dbReference>